<dbReference type="InterPro" id="IPR013766">
    <property type="entry name" value="Thioredoxin_domain"/>
</dbReference>
<feature type="signal peptide" evidence="1">
    <location>
        <begin position="1"/>
        <end position="18"/>
    </location>
</feature>
<dbReference type="AlphaFoldDB" id="A0A086A4A8"/>
<evidence type="ECO:0000313" key="4">
    <source>
        <dbReference type="Proteomes" id="UP000028705"/>
    </source>
</evidence>
<dbReference type="Proteomes" id="UP000028705">
    <property type="component" value="Unassembled WGS sequence"/>
</dbReference>
<dbReference type="STRING" id="445961.IW15_15015"/>
<sequence>MKKIYILSAALTAFSLQAQFTVTVQAPSDFKEQEAILYTLNGSKDIIVTKEQSKNNTWTFKYPTSYMGMMKLNFPNTNNMVSFISENKNVSIKLDVQNNKVKDIIYQDEANSLMNKQQEGSQKKELILPALTQIKEYYKDNTDFGKALKEEISRLSGGAGSIDQTQHPFIYYYNTNYSKFLSNSADPSKKATQDDIINFLDKSNDMLETSSLLRPVLVSYLNAGGNTNVGTSVDKLLDRLKVETPRGQTVLSELIDIFDVYEMDEFKTKYLNLAKNLKCTINDRLASTLKSNANIEMGAVFPNYKFQAPANTTAKSLHDIKADKKIIVFWSSTCSHCESELPQLLAKYNDLKAKNVQVVGFSLDVDKDSYTKKIAAFPWINDSELKGWNSSYVDTYNIHATPTYFILDANNKIINKPDHVGDVLEYFKAK</sequence>
<dbReference type="PANTHER" id="PTHR42852:SF13">
    <property type="entry name" value="PROTEIN DIPZ"/>
    <property type="match status" value="1"/>
</dbReference>
<gene>
    <name evidence="3" type="ORF">IW15_15015</name>
</gene>
<accession>A0A086A4A8</accession>
<dbReference type="PROSITE" id="PS51352">
    <property type="entry name" value="THIOREDOXIN_2"/>
    <property type="match status" value="1"/>
</dbReference>
<reference evidence="3 4" key="1">
    <citation type="submission" date="2014-07" db="EMBL/GenBank/DDBJ databases">
        <title>Genome of Chryseobacterium soli DSM 19298.</title>
        <authorList>
            <person name="Stropko S.J."/>
            <person name="Pipes S.E."/>
            <person name="Newman J."/>
        </authorList>
    </citation>
    <scope>NUCLEOTIDE SEQUENCE [LARGE SCALE GENOMIC DNA]</scope>
    <source>
        <strain evidence="3 4">DSM 19298</strain>
    </source>
</reference>
<dbReference type="SUPFAM" id="SSF52833">
    <property type="entry name" value="Thioredoxin-like"/>
    <property type="match status" value="1"/>
</dbReference>
<dbReference type="Gene3D" id="3.40.30.10">
    <property type="entry name" value="Glutaredoxin"/>
    <property type="match status" value="1"/>
</dbReference>
<evidence type="ECO:0000313" key="3">
    <source>
        <dbReference type="EMBL" id="KFF11522.1"/>
    </source>
</evidence>
<dbReference type="RefSeq" id="WP_034712653.1">
    <property type="nucleotide sequence ID" value="NZ_JAODPJ010000007.1"/>
</dbReference>
<dbReference type="PANTHER" id="PTHR42852">
    <property type="entry name" value="THIOL:DISULFIDE INTERCHANGE PROTEIN DSBE"/>
    <property type="match status" value="1"/>
</dbReference>
<evidence type="ECO:0000259" key="2">
    <source>
        <dbReference type="PROSITE" id="PS51352"/>
    </source>
</evidence>
<dbReference type="Pfam" id="PF00578">
    <property type="entry name" value="AhpC-TSA"/>
    <property type="match status" value="1"/>
</dbReference>
<keyword evidence="4" id="KW-1185">Reference proteome</keyword>
<dbReference type="EMBL" id="JPRH01000006">
    <property type="protein sequence ID" value="KFF11522.1"/>
    <property type="molecule type" value="Genomic_DNA"/>
</dbReference>
<keyword evidence="1" id="KW-0732">Signal</keyword>
<comment type="caution">
    <text evidence="3">The sequence shown here is derived from an EMBL/GenBank/DDBJ whole genome shotgun (WGS) entry which is preliminary data.</text>
</comment>
<feature type="chain" id="PRO_5001802249" evidence="1">
    <location>
        <begin position="19"/>
        <end position="430"/>
    </location>
</feature>
<dbReference type="InterPro" id="IPR050553">
    <property type="entry name" value="Thioredoxin_ResA/DsbE_sf"/>
</dbReference>
<dbReference type="InterPro" id="IPR036249">
    <property type="entry name" value="Thioredoxin-like_sf"/>
</dbReference>
<protein>
    <submittedName>
        <fullName evidence="3">Thioredoxin</fullName>
    </submittedName>
</protein>
<dbReference type="OrthoDB" id="6399635at2"/>
<name>A0A086A4A8_9FLAO</name>
<organism evidence="3 4">
    <name type="scientific">Chryseobacterium soli</name>
    <dbReference type="NCBI Taxonomy" id="445961"/>
    <lineage>
        <taxon>Bacteria</taxon>
        <taxon>Pseudomonadati</taxon>
        <taxon>Bacteroidota</taxon>
        <taxon>Flavobacteriia</taxon>
        <taxon>Flavobacteriales</taxon>
        <taxon>Weeksellaceae</taxon>
        <taxon>Chryseobacterium group</taxon>
        <taxon>Chryseobacterium</taxon>
    </lineage>
</organism>
<dbReference type="InterPro" id="IPR000866">
    <property type="entry name" value="AhpC/TSA"/>
</dbReference>
<dbReference type="CDD" id="cd02966">
    <property type="entry name" value="TlpA_like_family"/>
    <property type="match status" value="1"/>
</dbReference>
<dbReference type="eggNOG" id="COG0526">
    <property type="taxonomic scope" value="Bacteria"/>
</dbReference>
<evidence type="ECO:0000256" key="1">
    <source>
        <dbReference type="SAM" id="SignalP"/>
    </source>
</evidence>
<proteinExistence type="predicted"/>
<feature type="domain" description="Thioredoxin" evidence="2">
    <location>
        <begin position="295"/>
        <end position="430"/>
    </location>
</feature>